<gene>
    <name evidence="1" type="ORF">DF183_05060</name>
</gene>
<dbReference type="Proteomes" id="UP000245216">
    <property type="component" value="Unassembled WGS sequence"/>
</dbReference>
<organism evidence="1 2">
    <name type="scientific">Alcaligenes faecalis</name>
    <dbReference type="NCBI Taxonomy" id="511"/>
    <lineage>
        <taxon>Bacteria</taxon>
        <taxon>Pseudomonadati</taxon>
        <taxon>Pseudomonadota</taxon>
        <taxon>Betaproteobacteria</taxon>
        <taxon>Burkholderiales</taxon>
        <taxon>Alcaligenaceae</taxon>
        <taxon>Alcaligenes</taxon>
    </lineage>
</organism>
<evidence type="ECO:0000313" key="2">
    <source>
        <dbReference type="Proteomes" id="UP000245216"/>
    </source>
</evidence>
<dbReference type="KEGG" id="afa:UZ73_18950"/>
<proteinExistence type="predicted"/>
<dbReference type="InterPro" id="IPR021204">
    <property type="entry name" value="Integr_conj_element_PFL4711"/>
</dbReference>
<sequence length="463" mass="49497">MQQPQRPFTLRLKPAAMMLALALTSMSVMPDAYAQPVRGSSLYYRMGGGSPGGSANYRGQVAHNLGFGGNARLNYSCGKFDIGLSWANIMNNLNNLGQTVTGAIQSGIAALPLYVLQRAQPGLYQIFQNYSQKVDLLLGASLKSCEEMEAMVKAGQNPYEDWIKMAKGEGWKIKASAQGDIYQAKIDIEKNEEANKAGVPWVFGQNAGGVGGRPIEPVRDLSVAGYNATLNKPITASETTDYSNSPAEKNSRLVRAFKSPAELAQWTTEVLGDQKVYTCGQHHCPAPTTVVTSSGLGPKYEAEVDFVQPKLEAMANPSNSATYADLAEISAPGFAVSPQLLDSLRAMPPDTRSIAVNRIAQEMAMHRVINKALVARSVLMTGLTLPEVTAAGDAIQNTQASVDRLSGYIDDLMYEARIRKDLTSQTALSIINTQSAIDTQSLNVPGGNPVDPAPAVGGRVPGL</sequence>
<evidence type="ECO:0000313" key="1">
    <source>
        <dbReference type="EMBL" id="PWE16096.1"/>
    </source>
</evidence>
<reference evidence="1 2" key="2">
    <citation type="submission" date="2018-05" db="EMBL/GenBank/DDBJ databases">
        <authorList>
            <person name="Lanie J.A."/>
            <person name="Ng W.-L."/>
            <person name="Kazmierczak K.M."/>
            <person name="Andrzejewski T.M."/>
            <person name="Davidsen T.M."/>
            <person name="Wayne K.J."/>
            <person name="Tettelin H."/>
            <person name="Glass J.I."/>
            <person name="Rusch D."/>
            <person name="Podicherti R."/>
            <person name="Tsui H.-C.T."/>
            <person name="Winkler M.E."/>
        </authorList>
    </citation>
    <scope>NUCLEOTIDE SEQUENCE [LARGE SCALE GENOMIC DNA]</scope>
    <source>
        <strain evidence="1 2">YBY</strain>
    </source>
</reference>
<protein>
    <submittedName>
        <fullName evidence="1">Integrating conjugative element protein</fullName>
    </submittedName>
</protein>
<dbReference type="STRING" id="511.UZ73_18950"/>
<dbReference type="NCBIfam" id="TIGR03755">
    <property type="entry name" value="conj_TIGR03755"/>
    <property type="match status" value="1"/>
</dbReference>
<dbReference type="AlphaFoldDB" id="A0A2U2BQ21"/>
<reference evidence="1 2" key="1">
    <citation type="submission" date="2018-05" db="EMBL/GenBank/DDBJ databases">
        <title>Genome Sequence of an Efficient Indole-Degrading Bacterium, Alcaligenes sp.YBY.</title>
        <authorList>
            <person name="Yang B."/>
        </authorList>
    </citation>
    <scope>NUCLEOTIDE SEQUENCE [LARGE SCALE GENOMIC DNA]</scope>
    <source>
        <strain evidence="1 2">YBY</strain>
    </source>
</reference>
<dbReference type="EMBL" id="QEXO01000001">
    <property type="protein sequence ID" value="PWE16096.1"/>
    <property type="molecule type" value="Genomic_DNA"/>
</dbReference>
<comment type="caution">
    <text evidence="1">The sequence shown here is derived from an EMBL/GenBank/DDBJ whole genome shotgun (WGS) entry which is preliminary data.</text>
</comment>
<accession>A0A2U2BQ21</accession>
<name>A0A2U2BQ21_ALCFA</name>
<dbReference type="RefSeq" id="WP_003799934.1">
    <property type="nucleotide sequence ID" value="NZ_CP023256.1"/>
</dbReference>